<name>A0A917G4G6_9BACL</name>
<evidence type="ECO:0000259" key="1">
    <source>
        <dbReference type="Pfam" id="PF07238"/>
    </source>
</evidence>
<reference evidence="2" key="1">
    <citation type="journal article" date="2014" name="Int. J. Syst. Evol. Microbiol.">
        <title>Complete genome sequence of Corynebacterium casei LMG S-19264T (=DSM 44701T), isolated from a smear-ripened cheese.</title>
        <authorList>
            <consortium name="US DOE Joint Genome Institute (JGI-PGF)"/>
            <person name="Walter F."/>
            <person name="Albersmeier A."/>
            <person name="Kalinowski J."/>
            <person name="Ruckert C."/>
        </authorList>
    </citation>
    <scope>NUCLEOTIDE SEQUENCE</scope>
    <source>
        <strain evidence="2">CGMCC 1.12987</strain>
    </source>
</reference>
<dbReference type="EMBL" id="BMGR01000017">
    <property type="protein sequence ID" value="GGG21779.1"/>
    <property type="molecule type" value="Genomic_DNA"/>
</dbReference>
<evidence type="ECO:0000313" key="3">
    <source>
        <dbReference type="Proteomes" id="UP000644756"/>
    </source>
</evidence>
<protein>
    <recommendedName>
        <fullName evidence="1">PilZ domain-containing protein</fullName>
    </recommendedName>
</protein>
<dbReference type="InterPro" id="IPR009875">
    <property type="entry name" value="PilZ_domain"/>
</dbReference>
<feature type="domain" description="PilZ" evidence="1">
    <location>
        <begin position="7"/>
        <end position="101"/>
    </location>
</feature>
<dbReference type="Pfam" id="PF07238">
    <property type="entry name" value="PilZ"/>
    <property type="match status" value="1"/>
</dbReference>
<dbReference type="SUPFAM" id="SSF141371">
    <property type="entry name" value="PilZ domain-like"/>
    <property type="match status" value="1"/>
</dbReference>
<dbReference type="AlphaFoldDB" id="A0A917G4G6"/>
<reference evidence="2" key="2">
    <citation type="submission" date="2020-09" db="EMBL/GenBank/DDBJ databases">
        <authorList>
            <person name="Sun Q."/>
            <person name="Zhou Y."/>
        </authorList>
    </citation>
    <scope>NUCLEOTIDE SEQUENCE</scope>
    <source>
        <strain evidence="2">CGMCC 1.12987</strain>
    </source>
</reference>
<comment type="caution">
    <text evidence="2">The sequence shown here is derived from an EMBL/GenBank/DDBJ whole genome shotgun (WGS) entry which is preliminary data.</text>
</comment>
<dbReference type="Gene3D" id="2.40.10.220">
    <property type="entry name" value="predicted glycosyltransferase like domains"/>
    <property type="match status" value="1"/>
</dbReference>
<dbReference type="Proteomes" id="UP000644756">
    <property type="component" value="Unassembled WGS sequence"/>
</dbReference>
<evidence type="ECO:0000313" key="2">
    <source>
        <dbReference type="EMBL" id="GGG21779.1"/>
    </source>
</evidence>
<proteinExistence type="predicted"/>
<keyword evidence="3" id="KW-1185">Reference proteome</keyword>
<dbReference type="RefSeq" id="WP_188533139.1">
    <property type="nucleotide sequence ID" value="NZ_BMGR01000017.1"/>
</dbReference>
<dbReference type="GO" id="GO:0035438">
    <property type="term" value="F:cyclic-di-GMP binding"/>
    <property type="evidence" value="ECO:0007669"/>
    <property type="project" value="InterPro"/>
</dbReference>
<organism evidence="2 3">
    <name type="scientific">Paenibacillus abyssi</name>
    <dbReference type="NCBI Taxonomy" id="1340531"/>
    <lineage>
        <taxon>Bacteria</taxon>
        <taxon>Bacillati</taxon>
        <taxon>Bacillota</taxon>
        <taxon>Bacilli</taxon>
        <taxon>Bacillales</taxon>
        <taxon>Paenibacillaceae</taxon>
        <taxon>Paenibacillus</taxon>
    </lineage>
</organism>
<accession>A0A917G4G6</accession>
<gene>
    <name evidence="2" type="ORF">GCM10010916_43090</name>
</gene>
<sequence>MCLKGDKRQHVRLQMTHGLMADLRIIAIRNEPVKTKPCRVLIKDLSPNGLSFLTILDFPVNSRYMLQLELDIPHLKLELSGQVRWRMREDNLYCYGMMMTKTPSSRCSLLYALNHLLLQQSPTQSKIHKLYRTMSAFH</sequence>